<dbReference type="PANTHER" id="PTHR39321">
    <property type="entry name" value="NICOTINATE-NUCLEOTIDE ADENYLYLTRANSFERASE-RELATED"/>
    <property type="match status" value="1"/>
</dbReference>
<dbReference type="GO" id="GO:0009435">
    <property type="term" value="P:NAD+ biosynthetic process"/>
    <property type="evidence" value="ECO:0007669"/>
    <property type="project" value="UniProtKB-UniPathway"/>
</dbReference>
<proteinExistence type="inferred from homology"/>
<dbReference type="NCBIfam" id="TIGR00482">
    <property type="entry name" value="nicotinate (nicotinamide) nucleotide adenylyltransferase"/>
    <property type="match status" value="1"/>
</dbReference>
<evidence type="ECO:0000256" key="1">
    <source>
        <dbReference type="ARBA" id="ARBA00004790"/>
    </source>
</evidence>
<evidence type="ECO:0000256" key="7">
    <source>
        <dbReference type="ARBA" id="ARBA00023027"/>
    </source>
</evidence>
<dbReference type="HAMAP" id="MF_00244">
    <property type="entry name" value="NaMN_adenylyltr"/>
    <property type="match status" value="1"/>
</dbReference>
<evidence type="ECO:0000256" key="6">
    <source>
        <dbReference type="ARBA" id="ARBA00022840"/>
    </source>
</evidence>
<protein>
    <submittedName>
        <fullName evidence="9">Unannotated protein</fullName>
    </submittedName>
</protein>
<dbReference type="GO" id="GO:0070566">
    <property type="term" value="F:adenylyltransferase activity"/>
    <property type="evidence" value="ECO:0007669"/>
    <property type="project" value="UniProtKB-ARBA"/>
</dbReference>
<dbReference type="CDD" id="cd02165">
    <property type="entry name" value="NMNAT"/>
    <property type="match status" value="1"/>
</dbReference>
<evidence type="ECO:0000259" key="8">
    <source>
        <dbReference type="Pfam" id="PF01467"/>
    </source>
</evidence>
<dbReference type="NCBIfam" id="TIGR00125">
    <property type="entry name" value="cyt_tran_rel"/>
    <property type="match status" value="1"/>
</dbReference>
<keyword evidence="7" id="KW-0520">NAD</keyword>
<dbReference type="PANTHER" id="PTHR39321:SF3">
    <property type="entry name" value="PHOSPHOPANTETHEINE ADENYLYLTRANSFERASE"/>
    <property type="match status" value="1"/>
</dbReference>
<gene>
    <name evidence="9" type="ORF">UFOPK3820_00848</name>
</gene>
<dbReference type="SUPFAM" id="SSF52374">
    <property type="entry name" value="Nucleotidylyl transferase"/>
    <property type="match status" value="1"/>
</dbReference>
<comment type="pathway">
    <text evidence="1">Cofactor biosynthesis; NAD(+) biosynthesis.</text>
</comment>
<evidence type="ECO:0000256" key="3">
    <source>
        <dbReference type="ARBA" id="ARBA00022679"/>
    </source>
</evidence>
<sequence length="183" mass="20237">MRVGLYGGTFDPIHDGHLHVIRELISRKIVDQLLVVPAGEPRLRENAPVATGADRRQMCQLAVNSLEADIKSKVEVNPIEILRQGTSYAIDTVEAIAATYEGATISLILGTDAYEKIDQWHRAEELKKMVEFIIIDRPDFPGQPNLSIDALAVSATDIRSHKSDQIPAPVAAYIKEHNLYASK</sequence>
<keyword evidence="3" id="KW-0808">Transferase</keyword>
<name>A0A6J5ZAA5_9ZZZZ</name>
<accession>A0A6J5ZAA5</accession>
<keyword evidence="5" id="KW-0547">Nucleotide-binding</keyword>
<dbReference type="EMBL" id="CAESAB010000031">
    <property type="protein sequence ID" value="CAB4339595.1"/>
    <property type="molecule type" value="Genomic_DNA"/>
</dbReference>
<keyword evidence="2" id="KW-0662">Pyridine nucleotide biosynthesis</keyword>
<keyword evidence="6" id="KW-0067">ATP-binding</keyword>
<dbReference type="Pfam" id="PF01467">
    <property type="entry name" value="CTP_transf_like"/>
    <property type="match status" value="1"/>
</dbReference>
<evidence type="ECO:0000256" key="4">
    <source>
        <dbReference type="ARBA" id="ARBA00022695"/>
    </source>
</evidence>
<dbReference type="AlphaFoldDB" id="A0A6J5ZAA5"/>
<keyword evidence="4" id="KW-0548">Nucleotidyltransferase</keyword>
<evidence type="ECO:0000313" key="9">
    <source>
        <dbReference type="EMBL" id="CAB4339595.1"/>
    </source>
</evidence>
<dbReference type="Gene3D" id="3.40.50.620">
    <property type="entry name" value="HUPs"/>
    <property type="match status" value="1"/>
</dbReference>
<organism evidence="9">
    <name type="scientific">freshwater metagenome</name>
    <dbReference type="NCBI Taxonomy" id="449393"/>
    <lineage>
        <taxon>unclassified sequences</taxon>
        <taxon>metagenomes</taxon>
        <taxon>ecological metagenomes</taxon>
    </lineage>
</organism>
<reference evidence="9" key="1">
    <citation type="submission" date="2020-05" db="EMBL/GenBank/DDBJ databases">
        <authorList>
            <person name="Chiriac C."/>
            <person name="Salcher M."/>
            <person name="Ghai R."/>
            <person name="Kavagutti S V."/>
        </authorList>
    </citation>
    <scope>NUCLEOTIDE SEQUENCE</scope>
</reference>
<evidence type="ECO:0000256" key="5">
    <source>
        <dbReference type="ARBA" id="ARBA00022741"/>
    </source>
</evidence>
<dbReference type="UniPathway" id="UPA00253"/>
<evidence type="ECO:0000256" key="2">
    <source>
        <dbReference type="ARBA" id="ARBA00022642"/>
    </source>
</evidence>
<dbReference type="InterPro" id="IPR005248">
    <property type="entry name" value="NadD/NMNAT"/>
</dbReference>
<dbReference type="GO" id="GO:0005524">
    <property type="term" value="F:ATP binding"/>
    <property type="evidence" value="ECO:0007669"/>
    <property type="project" value="UniProtKB-KW"/>
</dbReference>
<dbReference type="InterPro" id="IPR014729">
    <property type="entry name" value="Rossmann-like_a/b/a_fold"/>
</dbReference>
<feature type="domain" description="Cytidyltransferase-like" evidence="8">
    <location>
        <begin position="5"/>
        <end position="159"/>
    </location>
</feature>
<dbReference type="InterPro" id="IPR004821">
    <property type="entry name" value="Cyt_trans-like"/>
</dbReference>